<reference evidence="2" key="1">
    <citation type="journal article" date="2022" name="Mol. Ecol. Resour.">
        <title>The genomes of chicory, endive, great burdock and yacon provide insights into Asteraceae palaeo-polyploidization history and plant inulin production.</title>
        <authorList>
            <person name="Fan W."/>
            <person name="Wang S."/>
            <person name="Wang H."/>
            <person name="Wang A."/>
            <person name="Jiang F."/>
            <person name="Liu H."/>
            <person name="Zhao H."/>
            <person name="Xu D."/>
            <person name="Zhang Y."/>
        </authorList>
    </citation>
    <scope>NUCLEOTIDE SEQUENCE [LARGE SCALE GENOMIC DNA]</scope>
    <source>
        <strain evidence="2">cv. Niubang</strain>
    </source>
</reference>
<evidence type="ECO:0000313" key="1">
    <source>
        <dbReference type="EMBL" id="KAI3702627.1"/>
    </source>
</evidence>
<proteinExistence type="predicted"/>
<sequence length="76" mass="8565">MGQVVASNGVVEELTPTNGNTFTTSNLPTLFLKLVFFFLPTNKEPVNSIFLLYKTSLYLFFFNPNLSKNTQFSSFS</sequence>
<protein>
    <submittedName>
        <fullName evidence="1">Uncharacterized protein</fullName>
    </submittedName>
</protein>
<dbReference type="EMBL" id="CM042055">
    <property type="protein sequence ID" value="KAI3702627.1"/>
    <property type="molecule type" value="Genomic_DNA"/>
</dbReference>
<comment type="caution">
    <text evidence="1">The sequence shown here is derived from an EMBL/GenBank/DDBJ whole genome shotgun (WGS) entry which is preliminary data.</text>
</comment>
<evidence type="ECO:0000313" key="2">
    <source>
        <dbReference type="Proteomes" id="UP001055879"/>
    </source>
</evidence>
<keyword evidence="2" id="KW-1185">Reference proteome</keyword>
<reference evidence="1 2" key="2">
    <citation type="journal article" date="2022" name="Mol. Ecol. Resour.">
        <title>The genomes of chicory, endive, great burdock and yacon provide insights into Asteraceae paleo-polyploidization history and plant inulin production.</title>
        <authorList>
            <person name="Fan W."/>
            <person name="Wang S."/>
            <person name="Wang H."/>
            <person name="Wang A."/>
            <person name="Jiang F."/>
            <person name="Liu H."/>
            <person name="Zhao H."/>
            <person name="Xu D."/>
            <person name="Zhang Y."/>
        </authorList>
    </citation>
    <scope>NUCLEOTIDE SEQUENCE [LARGE SCALE GENOMIC DNA]</scope>
    <source>
        <strain evidence="2">cv. Niubang</strain>
    </source>
</reference>
<organism evidence="1 2">
    <name type="scientific">Arctium lappa</name>
    <name type="common">Greater burdock</name>
    <name type="synonym">Lappa major</name>
    <dbReference type="NCBI Taxonomy" id="4217"/>
    <lineage>
        <taxon>Eukaryota</taxon>
        <taxon>Viridiplantae</taxon>
        <taxon>Streptophyta</taxon>
        <taxon>Embryophyta</taxon>
        <taxon>Tracheophyta</taxon>
        <taxon>Spermatophyta</taxon>
        <taxon>Magnoliopsida</taxon>
        <taxon>eudicotyledons</taxon>
        <taxon>Gunneridae</taxon>
        <taxon>Pentapetalae</taxon>
        <taxon>asterids</taxon>
        <taxon>campanulids</taxon>
        <taxon>Asterales</taxon>
        <taxon>Asteraceae</taxon>
        <taxon>Carduoideae</taxon>
        <taxon>Cardueae</taxon>
        <taxon>Arctiinae</taxon>
        <taxon>Arctium</taxon>
    </lineage>
</organism>
<dbReference type="Proteomes" id="UP001055879">
    <property type="component" value="Linkage Group LG09"/>
</dbReference>
<name>A0ACB8ZYI9_ARCLA</name>
<accession>A0ACB8ZYI9</accession>
<gene>
    <name evidence="1" type="ORF">L6452_28375</name>
</gene>